<dbReference type="InterPro" id="IPR018870">
    <property type="entry name" value="Tti2"/>
</dbReference>
<keyword evidence="3" id="KW-0547">Nucleotide-binding</keyword>
<evidence type="ECO:0000313" key="10">
    <source>
        <dbReference type="EMBL" id="KAF1990862.1"/>
    </source>
</evidence>
<dbReference type="GO" id="GO:0110078">
    <property type="term" value="C:TTT Hsp90 cochaperone complex"/>
    <property type="evidence" value="ECO:0007669"/>
    <property type="project" value="InterPro"/>
</dbReference>
<dbReference type="Proteomes" id="UP000800041">
    <property type="component" value="Unassembled WGS sequence"/>
</dbReference>
<evidence type="ECO:0000259" key="8">
    <source>
        <dbReference type="Pfam" id="PF01743"/>
    </source>
</evidence>
<dbReference type="InterPro" id="IPR016024">
    <property type="entry name" value="ARM-type_fold"/>
</dbReference>
<evidence type="ECO:0000256" key="3">
    <source>
        <dbReference type="ARBA" id="ARBA00022741"/>
    </source>
</evidence>
<feature type="domain" description="Poly A polymerase head" evidence="8">
    <location>
        <begin position="57"/>
        <end position="203"/>
    </location>
</feature>
<evidence type="ECO:0000259" key="9">
    <source>
        <dbReference type="Pfam" id="PF12627"/>
    </source>
</evidence>
<feature type="compositionally biased region" description="Polar residues" evidence="7">
    <location>
        <begin position="571"/>
        <end position="581"/>
    </location>
</feature>
<dbReference type="InterPro" id="IPR043519">
    <property type="entry name" value="NT_sf"/>
</dbReference>
<dbReference type="PANTHER" id="PTHR13734:SF5">
    <property type="entry name" value="CCA TRNA NUCLEOTIDYLTRANSFERASE, MITOCHONDRIAL"/>
    <property type="match status" value="1"/>
</dbReference>
<accession>A0A6G1HCT4</accession>
<evidence type="ECO:0000256" key="7">
    <source>
        <dbReference type="SAM" id="MobiDB-lite"/>
    </source>
</evidence>
<dbReference type="EMBL" id="ML977141">
    <property type="protein sequence ID" value="KAF1990862.1"/>
    <property type="molecule type" value="Genomic_DNA"/>
</dbReference>
<dbReference type="OrthoDB" id="445712at2759"/>
<feature type="domain" description="tRNA nucleotidyltransferase/poly(A) polymerase RNA and SrmB- binding" evidence="9">
    <location>
        <begin position="252"/>
        <end position="289"/>
    </location>
</feature>
<comment type="similarity">
    <text evidence="1 6">Belongs to the tRNA nucleotidyltransferase/poly(A) polymerase family.</text>
</comment>
<keyword evidence="2 6" id="KW-0808">Transferase</keyword>
<organism evidence="10 11">
    <name type="scientific">Aulographum hederae CBS 113979</name>
    <dbReference type="NCBI Taxonomy" id="1176131"/>
    <lineage>
        <taxon>Eukaryota</taxon>
        <taxon>Fungi</taxon>
        <taxon>Dikarya</taxon>
        <taxon>Ascomycota</taxon>
        <taxon>Pezizomycotina</taxon>
        <taxon>Dothideomycetes</taxon>
        <taxon>Pleosporomycetidae</taxon>
        <taxon>Aulographales</taxon>
        <taxon>Aulographaceae</taxon>
    </lineage>
</organism>
<dbReference type="Gene3D" id="1.10.3090.10">
    <property type="entry name" value="cca-adding enzyme, domain 2"/>
    <property type="match status" value="1"/>
</dbReference>
<reference evidence="10" key="1">
    <citation type="journal article" date="2020" name="Stud. Mycol.">
        <title>101 Dothideomycetes genomes: a test case for predicting lifestyles and emergence of pathogens.</title>
        <authorList>
            <person name="Haridas S."/>
            <person name="Albert R."/>
            <person name="Binder M."/>
            <person name="Bloem J."/>
            <person name="Labutti K."/>
            <person name="Salamov A."/>
            <person name="Andreopoulos B."/>
            <person name="Baker S."/>
            <person name="Barry K."/>
            <person name="Bills G."/>
            <person name="Bluhm B."/>
            <person name="Cannon C."/>
            <person name="Castanera R."/>
            <person name="Culley D."/>
            <person name="Daum C."/>
            <person name="Ezra D."/>
            <person name="Gonzalez J."/>
            <person name="Henrissat B."/>
            <person name="Kuo A."/>
            <person name="Liang C."/>
            <person name="Lipzen A."/>
            <person name="Lutzoni F."/>
            <person name="Magnuson J."/>
            <person name="Mondo S."/>
            <person name="Nolan M."/>
            <person name="Ohm R."/>
            <person name="Pangilinan J."/>
            <person name="Park H.-J."/>
            <person name="Ramirez L."/>
            <person name="Alfaro M."/>
            <person name="Sun H."/>
            <person name="Tritt A."/>
            <person name="Yoshinaga Y."/>
            <person name="Zwiers L.-H."/>
            <person name="Turgeon B."/>
            <person name="Goodwin S."/>
            <person name="Spatafora J."/>
            <person name="Crous P."/>
            <person name="Grigoriev I."/>
        </authorList>
    </citation>
    <scope>NUCLEOTIDE SEQUENCE</scope>
    <source>
        <strain evidence="10">CBS 113979</strain>
    </source>
</reference>
<dbReference type="SUPFAM" id="SSF81301">
    <property type="entry name" value="Nucleotidyltransferase"/>
    <property type="match status" value="1"/>
</dbReference>
<dbReference type="SUPFAM" id="SSF81891">
    <property type="entry name" value="Poly A polymerase C-terminal region-like"/>
    <property type="match status" value="1"/>
</dbReference>
<sequence>MASTTTPRPNTLELTEKETTLRQLLLDVADFIEQTPPKESETQVPLPQELQDAKLELRFTGGWVRDKLLGVDSHDIDVAINKMTGYQFGLRMKDYLEMPQNAKKHGVTSKDGGLHKIEANPEKSKHLETVTTKILGLDIDLVNLRKEEYTDDSRNPQIEFGTPEEDAIRRDATVNAMFYNLTTSKIEDFTGKGFDDMEKKIIRTPMEPYQTFKDDPLRVLRLIRFATRLGYEIEQTAQQSMNNSDIKAALEMKISRERVGIELEKMLRGPDPRRALEYIYNLDLFGTIFTDPTRKVDFKPEMENWAKLYNVLADPASSTGSSALEYILDRLTYSPDDKYFMWLSCALVPWFSAPALPLEKKKSPPPYATLVAREGFKAPNKISDIFTAAISHMDEIKAMARAVYGGSNKKNTQKEPGQDDPTARDSIGMAIRRWGPTWKNQVMAVVAYEIFDDLEAAKLYQSLLQRIEDLGVGEAYNLKPLIDGKTLSKHFSAPPGPWMKPALDVVMAWQLRNPDATAPDGAISDVKAYLEKEGELTSSLIDHMLKLTIRAKFVRSPQNPSVTAAGRINTGGEQSRRQQNLLDEEEKPWKSAPEVLSLLKWVVENLSPKSVELHWPLLVPPILALTDDYEIKYKAIGCSLLQKLLEVTPPPLLHRTGLAKVFEESLLPCLTYLPTLTPEAESVEILSAAFPALLQLVRTQFPAASLSGDQNQPPPNEFSRTKARALDNILRTGIFTAYAHAGEHVRIASVLLTHLRSITEELGIESVRHLKDVLPLLCRILSDPFGTAYMPLLVAATKAMRTVTWEGRERIRWWRSQVLSGLANCWILVRAQETSGHVDKGDFAALKEELKDELRKTAGVLREVVKQSKMDEDVDEGADFEVELGRLLENEPVIRGLFAGDDAQ</sequence>
<dbReference type="Pfam" id="PF01743">
    <property type="entry name" value="PolyA_pol"/>
    <property type="match status" value="1"/>
</dbReference>
<proteinExistence type="inferred from homology"/>
<dbReference type="SUPFAM" id="SSF48371">
    <property type="entry name" value="ARM repeat"/>
    <property type="match status" value="1"/>
</dbReference>
<evidence type="ECO:0000256" key="2">
    <source>
        <dbReference type="ARBA" id="ARBA00022679"/>
    </source>
</evidence>
<gene>
    <name evidence="10" type="ORF">K402DRAFT_401013</name>
</gene>
<keyword evidence="4 6" id="KW-0694">RNA-binding</keyword>
<dbReference type="Pfam" id="PF10521">
    <property type="entry name" value="Tti2"/>
    <property type="match status" value="1"/>
</dbReference>
<comment type="similarity">
    <text evidence="5">Belongs to the TTI2 family.</text>
</comment>
<dbReference type="CDD" id="cd05398">
    <property type="entry name" value="NT_ClassII-CCAase"/>
    <property type="match status" value="1"/>
</dbReference>
<evidence type="ECO:0000256" key="6">
    <source>
        <dbReference type="RuleBase" id="RU003953"/>
    </source>
</evidence>
<name>A0A6G1HCT4_9PEZI</name>
<dbReference type="GO" id="GO:0005739">
    <property type="term" value="C:mitochondrion"/>
    <property type="evidence" value="ECO:0007669"/>
    <property type="project" value="UniProtKB-ARBA"/>
</dbReference>
<dbReference type="Pfam" id="PF12627">
    <property type="entry name" value="PolyA_pol_RNAbd"/>
    <property type="match status" value="1"/>
</dbReference>
<keyword evidence="11" id="KW-1185">Reference proteome</keyword>
<evidence type="ECO:0000256" key="4">
    <source>
        <dbReference type="ARBA" id="ARBA00022884"/>
    </source>
</evidence>
<evidence type="ECO:0000256" key="5">
    <source>
        <dbReference type="ARBA" id="ARBA00034736"/>
    </source>
</evidence>
<dbReference type="Gene3D" id="3.30.460.10">
    <property type="entry name" value="Beta Polymerase, domain 2"/>
    <property type="match status" value="1"/>
</dbReference>
<feature type="region of interest" description="Disordered" evidence="7">
    <location>
        <begin position="558"/>
        <end position="586"/>
    </location>
</feature>
<protein>
    <submittedName>
        <fullName evidence="10">Poly A polymerase C-terminal region-like protein</fullName>
    </submittedName>
</protein>
<evidence type="ECO:0000313" key="11">
    <source>
        <dbReference type="Proteomes" id="UP000800041"/>
    </source>
</evidence>
<dbReference type="PANTHER" id="PTHR13734">
    <property type="entry name" value="TRNA-NUCLEOTIDYLTRANSFERASE"/>
    <property type="match status" value="1"/>
</dbReference>
<dbReference type="InterPro" id="IPR032828">
    <property type="entry name" value="PolyA_RNA-bd"/>
</dbReference>
<dbReference type="GO" id="GO:0000166">
    <property type="term" value="F:nucleotide binding"/>
    <property type="evidence" value="ECO:0007669"/>
    <property type="project" value="UniProtKB-KW"/>
</dbReference>
<dbReference type="GO" id="GO:0052929">
    <property type="term" value="F:ATP:3'-cytidine-cytidine-tRNA adenylyltransferase activity"/>
    <property type="evidence" value="ECO:0007669"/>
    <property type="project" value="TreeGrafter"/>
</dbReference>
<dbReference type="AlphaFoldDB" id="A0A6G1HCT4"/>
<dbReference type="FunFam" id="3.30.460.10:FF:000019">
    <property type="entry name" value="tRNA nucleotidyltransferase cca2"/>
    <property type="match status" value="1"/>
</dbReference>
<dbReference type="GO" id="GO:0001680">
    <property type="term" value="P:tRNA 3'-terminal CCA addition"/>
    <property type="evidence" value="ECO:0007669"/>
    <property type="project" value="UniProtKB-ARBA"/>
</dbReference>
<evidence type="ECO:0000256" key="1">
    <source>
        <dbReference type="ARBA" id="ARBA00007265"/>
    </source>
</evidence>
<dbReference type="InterPro" id="IPR002646">
    <property type="entry name" value="PolA_pol_head_dom"/>
</dbReference>
<dbReference type="GO" id="GO:0052927">
    <property type="term" value="F:CC tRNA cytidylyltransferase activity"/>
    <property type="evidence" value="ECO:0007669"/>
    <property type="project" value="TreeGrafter"/>
</dbReference>
<dbReference type="GO" id="GO:0003723">
    <property type="term" value="F:RNA binding"/>
    <property type="evidence" value="ECO:0007669"/>
    <property type="project" value="UniProtKB-KW"/>
</dbReference>